<evidence type="ECO:0000256" key="4">
    <source>
        <dbReference type="ARBA" id="ARBA00023002"/>
    </source>
</evidence>
<dbReference type="Gene3D" id="3.40.50.720">
    <property type="entry name" value="NAD(P)-binding Rossmann-like Domain"/>
    <property type="match status" value="1"/>
</dbReference>
<accession>A0ABD0Y1A9</accession>
<proteinExistence type="inferred from homology"/>
<comment type="caution">
    <text evidence="5">The sequence shown here is derived from an EMBL/GenBank/DDBJ whole genome shotgun (WGS) entry which is preliminary data.</text>
</comment>
<evidence type="ECO:0000313" key="5">
    <source>
        <dbReference type="EMBL" id="KAL1117257.1"/>
    </source>
</evidence>
<comment type="subunit">
    <text evidence="2">Homotetramer.</text>
</comment>
<evidence type="ECO:0008006" key="7">
    <source>
        <dbReference type="Google" id="ProtNLM"/>
    </source>
</evidence>
<protein>
    <recommendedName>
        <fullName evidence="7">L-xylulose reductase</fullName>
    </recommendedName>
</protein>
<dbReference type="SUPFAM" id="SSF51735">
    <property type="entry name" value="NAD(P)-binding Rossmann-fold domains"/>
    <property type="match status" value="1"/>
</dbReference>
<keyword evidence="6" id="KW-1185">Reference proteome</keyword>
<dbReference type="FunFam" id="3.40.50.720:FF:000084">
    <property type="entry name" value="Short-chain dehydrogenase reductase"/>
    <property type="match status" value="1"/>
</dbReference>
<dbReference type="AlphaFoldDB" id="A0ABD0Y1A9"/>
<gene>
    <name evidence="5" type="ORF">AAG570_004583</name>
</gene>
<evidence type="ECO:0000256" key="3">
    <source>
        <dbReference type="ARBA" id="ARBA00022857"/>
    </source>
</evidence>
<dbReference type="InterPro" id="IPR051737">
    <property type="entry name" value="L-xylulose/Carbonyl_redctase"/>
</dbReference>
<organism evidence="5 6">
    <name type="scientific">Ranatra chinensis</name>
    <dbReference type="NCBI Taxonomy" id="642074"/>
    <lineage>
        <taxon>Eukaryota</taxon>
        <taxon>Metazoa</taxon>
        <taxon>Ecdysozoa</taxon>
        <taxon>Arthropoda</taxon>
        <taxon>Hexapoda</taxon>
        <taxon>Insecta</taxon>
        <taxon>Pterygota</taxon>
        <taxon>Neoptera</taxon>
        <taxon>Paraneoptera</taxon>
        <taxon>Hemiptera</taxon>
        <taxon>Heteroptera</taxon>
        <taxon>Panheteroptera</taxon>
        <taxon>Nepomorpha</taxon>
        <taxon>Nepidae</taxon>
        <taxon>Ranatrinae</taxon>
        <taxon>Ranatra</taxon>
    </lineage>
</organism>
<dbReference type="InterPro" id="IPR002347">
    <property type="entry name" value="SDR_fam"/>
</dbReference>
<keyword evidence="3" id="KW-0521">NADP</keyword>
<sequence>MEGCRVVALSKTQENLDTLKESFPAVKTITNDITRWETTRRKVTEAGPYNCLVNNAGIAILEPFLEAKSESFDSVFNVNVKAMFNISQAVAQQMIEHNIKGTIVNVSSQASQAAFKDHAIYCASKGAVDMLSKTMALELGQYGIRVNCVNPTVVMTQMGRIGWADPVKSEPLLEQIPLGRFAEVDEVVDAILYLLSDKSSMVTGVTLPIDGGYLAR</sequence>
<dbReference type="PRINTS" id="PR00080">
    <property type="entry name" value="SDRFAMILY"/>
</dbReference>
<dbReference type="InterPro" id="IPR036291">
    <property type="entry name" value="NAD(P)-bd_dom_sf"/>
</dbReference>
<dbReference type="PROSITE" id="PS00061">
    <property type="entry name" value="ADH_SHORT"/>
    <property type="match status" value="1"/>
</dbReference>
<name>A0ABD0Y1A9_9HEMI</name>
<evidence type="ECO:0000313" key="6">
    <source>
        <dbReference type="Proteomes" id="UP001558652"/>
    </source>
</evidence>
<evidence type="ECO:0000256" key="1">
    <source>
        <dbReference type="ARBA" id="ARBA00006484"/>
    </source>
</evidence>
<keyword evidence="4" id="KW-0560">Oxidoreductase</keyword>
<dbReference type="InterPro" id="IPR020904">
    <property type="entry name" value="Sc_DH/Rdtase_CS"/>
</dbReference>
<reference evidence="5 6" key="1">
    <citation type="submission" date="2024-07" db="EMBL/GenBank/DDBJ databases">
        <title>Chromosome-level genome assembly of the water stick insect Ranatra chinensis (Heteroptera: Nepidae).</title>
        <authorList>
            <person name="Liu X."/>
        </authorList>
    </citation>
    <scope>NUCLEOTIDE SEQUENCE [LARGE SCALE GENOMIC DNA]</scope>
    <source>
        <strain evidence="5">Cailab_2021Rc</strain>
        <tissue evidence="5">Muscle</tissue>
    </source>
</reference>
<dbReference type="PRINTS" id="PR00081">
    <property type="entry name" value="GDHRDH"/>
</dbReference>
<dbReference type="EMBL" id="JBFDAA010000016">
    <property type="protein sequence ID" value="KAL1117257.1"/>
    <property type="molecule type" value="Genomic_DNA"/>
</dbReference>
<dbReference type="Proteomes" id="UP001558652">
    <property type="component" value="Unassembled WGS sequence"/>
</dbReference>
<dbReference type="PANTHER" id="PTHR44252">
    <property type="entry name" value="D-ERYTHRULOSE REDUCTASE"/>
    <property type="match status" value="1"/>
</dbReference>
<dbReference type="PANTHER" id="PTHR44252:SF3">
    <property type="entry name" value="D-ERYTHRULOSE REDUCTASE-RELATED"/>
    <property type="match status" value="1"/>
</dbReference>
<evidence type="ECO:0000256" key="2">
    <source>
        <dbReference type="ARBA" id="ARBA00011881"/>
    </source>
</evidence>
<comment type="similarity">
    <text evidence="1">Belongs to the short-chain dehydrogenases/reductases (SDR) family.</text>
</comment>
<dbReference type="Pfam" id="PF13561">
    <property type="entry name" value="adh_short_C2"/>
    <property type="match status" value="1"/>
</dbReference>
<dbReference type="GO" id="GO:0016616">
    <property type="term" value="F:oxidoreductase activity, acting on the CH-OH group of donors, NAD or NADP as acceptor"/>
    <property type="evidence" value="ECO:0007669"/>
    <property type="project" value="UniProtKB-ARBA"/>
</dbReference>